<keyword evidence="3" id="KW-1185">Reference proteome</keyword>
<comment type="caution">
    <text evidence="2">The sequence shown here is derived from an EMBL/GenBank/DDBJ whole genome shotgun (WGS) entry which is preliminary data.</text>
</comment>
<evidence type="ECO:0000313" key="2">
    <source>
        <dbReference type="EMBL" id="MCM1984468.1"/>
    </source>
</evidence>
<dbReference type="Proteomes" id="UP000031561">
    <property type="component" value="Unassembled WGS sequence"/>
</dbReference>
<organism evidence="2 3">
    <name type="scientific">Lyngbya confervoides BDU141951</name>
    <dbReference type="NCBI Taxonomy" id="1574623"/>
    <lineage>
        <taxon>Bacteria</taxon>
        <taxon>Bacillati</taxon>
        <taxon>Cyanobacteriota</taxon>
        <taxon>Cyanophyceae</taxon>
        <taxon>Oscillatoriophycideae</taxon>
        <taxon>Oscillatoriales</taxon>
        <taxon>Microcoleaceae</taxon>
        <taxon>Lyngbya</taxon>
    </lineage>
</organism>
<dbReference type="Pfam" id="PF01636">
    <property type="entry name" value="APH"/>
    <property type="match status" value="1"/>
</dbReference>
<feature type="domain" description="Aminoglycoside phosphotransferase" evidence="1">
    <location>
        <begin position="97"/>
        <end position="250"/>
    </location>
</feature>
<dbReference type="RefSeq" id="WP_166283242.1">
    <property type="nucleotide sequence ID" value="NZ_JTHE03000098.1"/>
</dbReference>
<dbReference type="InterPro" id="IPR011009">
    <property type="entry name" value="Kinase-like_dom_sf"/>
</dbReference>
<accession>A0ABD4T6X2</accession>
<reference evidence="2 3" key="1">
    <citation type="journal article" date="2015" name="Genome Announc.">
        <title>Draft Genome Sequence of Filamentous Marine Cyanobacterium Lyngbya confervoides Strain BDU141951.</title>
        <authorList>
            <person name="Chandrababunaidu M.M."/>
            <person name="Sen D."/>
            <person name="Tripathy S."/>
        </authorList>
    </citation>
    <scope>NUCLEOTIDE SEQUENCE [LARGE SCALE GENOMIC DNA]</scope>
    <source>
        <strain evidence="2 3">BDU141951</strain>
    </source>
</reference>
<name>A0ABD4T6X2_9CYAN</name>
<evidence type="ECO:0000259" key="1">
    <source>
        <dbReference type="Pfam" id="PF01636"/>
    </source>
</evidence>
<dbReference type="InterPro" id="IPR002575">
    <property type="entry name" value="Aminoglycoside_PTrfase"/>
</dbReference>
<dbReference type="EMBL" id="JTHE03000098">
    <property type="protein sequence ID" value="MCM1984468.1"/>
    <property type="molecule type" value="Genomic_DNA"/>
</dbReference>
<evidence type="ECO:0000313" key="3">
    <source>
        <dbReference type="Proteomes" id="UP000031561"/>
    </source>
</evidence>
<dbReference type="AlphaFoldDB" id="A0ABD4T6X2"/>
<dbReference type="SUPFAM" id="SSF56112">
    <property type="entry name" value="Protein kinase-like (PK-like)"/>
    <property type="match status" value="1"/>
</dbReference>
<dbReference type="Gene3D" id="3.90.1200.10">
    <property type="match status" value="1"/>
</dbReference>
<protein>
    <submittedName>
        <fullName evidence="2">Aminoglycoside phosphotransferase family protein</fullName>
    </submittedName>
</protein>
<proteinExistence type="predicted"/>
<sequence>MLAKLCDPKIPHLPEALNCNIAQLKLSEALAQPVQVSSAQLLRHKEGRRALIAYQVSIKTQEISILGKIRAKGLDQYSYQLQQTLWESGFSAINLEGLAVPEPLGLIPSWEMWLQRQVPGISLTRLLGTSVGLRIMPQVAQLAFKLHQSGIPTRKTHSIDNELSILRHRLDQLSQACPQWTKRLENLLCVCERLGQRISDLALPETLIHRDFYPDQILVEGDRLWLVDLDLCCQSHAAIDLGNFMAHIREHSLRYYASLDQLEPWIDAFLKPYLDSYQIHTCAMQPHAVGELQRLRTAIKIYTWLTLVRHISISWQISDRRGWTEHLLGYCEWSALAL</sequence>
<gene>
    <name evidence="2" type="ORF">QQ91_0016720</name>
</gene>